<evidence type="ECO:0000313" key="2">
    <source>
        <dbReference type="Proteomes" id="UP000076193"/>
    </source>
</evidence>
<dbReference type="Proteomes" id="UP000076193">
    <property type="component" value="Plasmid unnamed1"/>
</dbReference>
<accession>A0ACD5FDZ6</accession>
<sequence length="66" mass="6776">MLAGVLEVSFSGTLQLQPMLDLSTQSGHLLGSLAETMIAGMRDNGPLLHAPVAMANLGSALTDLVV</sequence>
<protein>
    <submittedName>
        <fullName evidence="1">Uncharacterized protein</fullName>
    </submittedName>
</protein>
<name>A0ACD5FDZ6_RHILE</name>
<keyword evidence="1" id="KW-0614">Plasmid</keyword>
<evidence type="ECO:0000313" key="1">
    <source>
        <dbReference type="EMBL" id="XKQ43460.1"/>
    </source>
</evidence>
<dbReference type="EMBL" id="CP171845">
    <property type="protein sequence ID" value="XKQ43460.1"/>
    <property type="molecule type" value="Genomic_DNA"/>
</dbReference>
<proteinExistence type="predicted"/>
<geneLocation type="plasmid" evidence="1 2">
    <name>unnamed1</name>
</geneLocation>
<organism evidence="1 2">
    <name type="scientific">Rhizobium leguminosarum</name>
    <dbReference type="NCBI Taxonomy" id="384"/>
    <lineage>
        <taxon>Bacteria</taxon>
        <taxon>Pseudomonadati</taxon>
        <taxon>Pseudomonadota</taxon>
        <taxon>Alphaproteobacteria</taxon>
        <taxon>Hyphomicrobiales</taxon>
        <taxon>Rhizobiaceae</taxon>
        <taxon>Rhizobium/Agrobacterium group</taxon>
        <taxon>Rhizobium</taxon>
    </lineage>
</organism>
<gene>
    <name evidence="1" type="ORF">A4A59_028200</name>
</gene>
<reference evidence="1" key="1">
    <citation type="submission" date="2024-10" db="EMBL/GenBank/DDBJ databases">
        <title>Strain of Rhizobium-related bacteria isolated fromm roots of Vavilovia formosa.</title>
        <authorList>
            <person name="Kimeklis A."/>
            <person name="Afonin A."/>
        </authorList>
    </citation>
    <scope>NUCLEOTIDE SEQUENCE</scope>
    <source>
        <strain evidence="1">Vaf12</strain>
    </source>
</reference>